<comment type="caution">
    <text evidence="4">The sequence shown here is derived from an EMBL/GenBank/DDBJ whole genome shotgun (WGS) entry which is preliminary data.</text>
</comment>
<dbReference type="OrthoDB" id="1086219at2"/>
<keyword evidence="5" id="KW-1185">Reference proteome</keyword>
<dbReference type="Pfam" id="PF14905">
    <property type="entry name" value="OMP_b-brl_3"/>
    <property type="match status" value="1"/>
</dbReference>
<reference evidence="4 5" key="1">
    <citation type="submission" date="2019-02" db="EMBL/GenBank/DDBJ databases">
        <title>Pedobacter sp. RP-3-8 sp. nov., isolated from Arctic soil.</title>
        <authorList>
            <person name="Dahal R.H."/>
        </authorList>
    </citation>
    <scope>NUCLEOTIDE SEQUENCE [LARGE SCALE GENOMIC DNA]</scope>
    <source>
        <strain evidence="4 5">RP-3-8</strain>
    </source>
</reference>
<protein>
    <recommendedName>
        <fullName evidence="3">Outer membrane protein beta-barrel domain-containing protein</fullName>
    </recommendedName>
</protein>
<proteinExistence type="predicted"/>
<keyword evidence="2" id="KW-0732">Signal</keyword>
<evidence type="ECO:0000256" key="2">
    <source>
        <dbReference type="SAM" id="SignalP"/>
    </source>
</evidence>
<dbReference type="EMBL" id="SJSM01000003">
    <property type="protein sequence ID" value="TCC97792.1"/>
    <property type="molecule type" value="Genomic_DNA"/>
</dbReference>
<accession>A0A4R0NF18</accession>
<dbReference type="Proteomes" id="UP000291117">
    <property type="component" value="Unassembled WGS sequence"/>
</dbReference>
<name>A0A4R0NF18_9SPHI</name>
<sequence length="924" mass="103155">MKKIICAFLYLLLGYTLYAQNKPVVTVPLAVREVSGIVRDSVAGGVEGAIVRLASSKDTLLTQTNEFGVFIFKEVKSAEFIITAGRIGFLRKSQKYLYNDTKARLILKPIILRTESELLKEVTIKGKVGPKYLTDTVEFWADDYIIRDYAKLEDLLRKMEGISVDKDGTVMHQGQEVKRAKFNGINYFGGDIKSAIKELPANIVERIQIIDDYGDQARATGVKTGESTKVLNVVSKADKSVGTMYSITAESNFDNRNYVGGSARHIDGYDQKGVNISIDQIPAGINMNAAVGTISGARRNYLQSSSSADGGKLSDLNGGLTYSKRINDKLTFESNYTFKKSKTNTSRSSLSEEYYNDGQVNGSRSSSNDNQVQSHRFNGVLDYSPSKFDKLKINADLGYNENKSLSGSQFLQTGAINLIQQTDNSGITKTPNYRAAVLYTHYFKKAGSNISMTVNSTSKKEEEERDDLNTFYNNTAGDNADRDYELHNLRTISRLNSNNSFQAVYSHPFGKYLKMGLTGSVTYLDFSNKQLVNSIDQNGQINKVDSLSRVFNYQTIETPLIISFNYNKNTWYEVSVGLKTMGNYMRGSFKTLKNVIQRDALNVMPNFTLFLRSSRKAELRISYNASVQQPSFEQILPIPDVIDPLNTRFGNTDLKSSFTHRPSITYNVYSAASGLNLQIAFAAGFTNDKVINSQILINDPKLGIRRETHFINSDGDYNLTSFYNIVKPFTNARYSVSLDGSVNYVNAISMNNGLQNVGKTFIAIQDINLNATPVHWLEINPGLKFRLNRTAFTLPGFSEINSTVTEFNTNGKLYFSKLWVFGFDAGKSLVRGLTASGAQNPFIVNMNIEKRMFKQKNGMLSLLLMDALKQNNLVSRNLTTNGFVDSRSNTNSRYFLLQFSWSPQSWSAGSNAGKARSRDGMFIN</sequence>
<dbReference type="SUPFAM" id="SSF56935">
    <property type="entry name" value="Porins"/>
    <property type="match status" value="1"/>
</dbReference>
<organism evidence="4 5">
    <name type="scientific">Pedobacter hiemivivus</name>
    <dbReference type="NCBI Taxonomy" id="2530454"/>
    <lineage>
        <taxon>Bacteria</taxon>
        <taxon>Pseudomonadati</taxon>
        <taxon>Bacteroidota</taxon>
        <taxon>Sphingobacteriia</taxon>
        <taxon>Sphingobacteriales</taxon>
        <taxon>Sphingobacteriaceae</taxon>
        <taxon>Pedobacter</taxon>
    </lineage>
</organism>
<dbReference type="SUPFAM" id="SSF49464">
    <property type="entry name" value="Carboxypeptidase regulatory domain-like"/>
    <property type="match status" value="1"/>
</dbReference>
<dbReference type="InterPro" id="IPR041700">
    <property type="entry name" value="OMP_b-brl_3"/>
</dbReference>
<dbReference type="InterPro" id="IPR008969">
    <property type="entry name" value="CarboxyPept-like_regulatory"/>
</dbReference>
<evidence type="ECO:0000259" key="3">
    <source>
        <dbReference type="Pfam" id="PF14905"/>
    </source>
</evidence>
<feature type="compositionally biased region" description="Polar residues" evidence="1">
    <location>
        <begin position="358"/>
        <end position="372"/>
    </location>
</feature>
<evidence type="ECO:0000313" key="5">
    <source>
        <dbReference type="Proteomes" id="UP000291117"/>
    </source>
</evidence>
<gene>
    <name evidence="4" type="ORF">EZ444_07735</name>
</gene>
<feature type="compositionally biased region" description="Polar residues" evidence="1">
    <location>
        <begin position="341"/>
        <end position="351"/>
    </location>
</feature>
<feature type="domain" description="Outer membrane protein beta-barrel" evidence="3">
    <location>
        <begin position="441"/>
        <end position="901"/>
    </location>
</feature>
<feature type="region of interest" description="Disordered" evidence="1">
    <location>
        <begin position="341"/>
        <end position="372"/>
    </location>
</feature>
<feature type="region of interest" description="Disordered" evidence="1">
    <location>
        <begin position="905"/>
        <end position="924"/>
    </location>
</feature>
<dbReference type="AlphaFoldDB" id="A0A4R0NF18"/>
<evidence type="ECO:0000313" key="4">
    <source>
        <dbReference type="EMBL" id="TCC97792.1"/>
    </source>
</evidence>
<feature type="signal peptide" evidence="2">
    <location>
        <begin position="1"/>
        <end position="19"/>
    </location>
</feature>
<dbReference type="RefSeq" id="WP_131608150.1">
    <property type="nucleotide sequence ID" value="NZ_SJSM01000003.1"/>
</dbReference>
<evidence type="ECO:0000256" key="1">
    <source>
        <dbReference type="SAM" id="MobiDB-lite"/>
    </source>
</evidence>
<feature type="chain" id="PRO_5020981400" description="Outer membrane protein beta-barrel domain-containing protein" evidence="2">
    <location>
        <begin position="20"/>
        <end position="924"/>
    </location>
</feature>